<proteinExistence type="predicted"/>
<reference evidence="1" key="1">
    <citation type="submission" date="2014-07" db="EMBL/GenBank/DDBJ databases">
        <authorList>
            <person name="Martin A.A"/>
            <person name="De Silva N."/>
        </authorList>
    </citation>
    <scope>NUCLEOTIDE SEQUENCE</scope>
</reference>
<dbReference type="WBParaSite" id="SVE_0833800.1">
    <property type="protein sequence ID" value="SVE_0833800.1"/>
    <property type="gene ID" value="SVE_0833800"/>
</dbReference>
<name>A0A0K0FHH4_STRVS</name>
<accession>A0A0K0FHH4</accession>
<dbReference type="Proteomes" id="UP000035680">
    <property type="component" value="Unassembled WGS sequence"/>
</dbReference>
<dbReference type="STRING" id="75913.A0A0K0FHH4"/>
<sequence length="288" mass="34267">MQYNSKFVELRYNHNFQIFSILIEYDGKEINDRKRRNARQNYPKSKKTPRKGYIELILRNNQIYNNNDFLKYFIYHLKCDNNKIVVNTMKDKTNLSKILQVGDKEDMEKMLSKESSNNFPDKRMGVDKVINKIYNLRLSISKIRENIQDMELKKNVIKLFSSGYRKNSMKTIETAVNHWEKFIQGREFFSFKEITDFIVYLKNKVVPTSLQKYLNNFKKEKKLIKKIIKGISEDNIVVEQFKTTWSMDGALEKLNKAKEIGPSNVVQVSLQDSRVTWPNKEKYKVQRG</sequence>
<evidence type="ECO:0000313" key="2">
    <source>
        <dbReference type="WBParaSite" id="SVE_0833800.1"/>
    </source>
</evidence>
<keyword evidence="1" id="KW-1185">Reference proteome</keyword>
<protein>
    <submittedName>
        <fullName evidence="2">Uncharacterized protein</fullName>
    </submittedName>
</protein>
<evidence type="ECO:0000313" key="1">
    <source>
        <dbReference type="Proteomes" id="UP000035680"/>
    </source>
</evidence>
<reference evidence="2" key="2">
    <citation type="submission" date="2015-08" db="UniProtKB">
        <authorList>
            <consortium name="WormBaseParasite"/>
        </authorList>
    </citation>
    <scope>IDENTIFICATION</scope>
</reference>
<dbReference type="AlphaFoldDB" id="A0A0K0FHH4"/>
<organism evidence="1 2">
    <name type="scientific">Strongyloides venezuelensis</name>
    <name type="common">Threadworm</name>
    <dbReference type="NCBI Taxonomy" id="75913"/>
    <lineage>
        <taxon>Eukaryota</taxon>
        <taxon>Metazoa</taxon>
        <taxon>Ecdysozoa</taxon>
        <taxon>Nematoda</taxon>
        <taxon>Chromadorea</taxon>
        <taxon>Rhabditida</taxon>
        <taxon>Tylenchina</taxon>
        <taxon>Panagrolaimomorpha</taxon>
        <taxon>Strongyloidoidea</taxon>
        <taxon>Strongyloididae</taxon>
        <taxon>Strongyloides</taxon>
    </lineage>
</organism>